<organism evidence="3 4">
    <name type="scientific">Zostera marina</name>
    <name type="common">Eelgrass</name>
    <dbReference type="NCBI Taxonomy" id="29655"/>
    <lineage>
        <taxon>Eukaryota</taxon>
        <taxon>Viridiplantae</taxon>
        <taxon>Streptophyta</taxon>
        <taxon>Embryophyta</taxon>
        <taxon>Tracheophyta</taxon>
        <taxon>Spermatophyta</taxon>
        <taxon>Magnoliopsida</taxon>
        <taxon>Liliopsida</taxon>
        <taxon>Zosteraceae</taxon>
        <taxon>Zostera</taxon>
    </lineage>
</organism>
<comment type="caution">
    <text evidence="3">The sequence shown here is derived from an EMBL/GenBank/DDBJ whole genome shotgun (WGS) entry which is preliminary data.</text>
</comment>
<keyword evidence="2" id="KW-1133">Transmembrane helix</keyword>
<keyword evidence="2" id="KW-0472">Membrane</keyword>
<keyword evidence="2" id="KW-0812">Transmembrane</keyword>
<evidence type="ECO:0000256" key="1">
    <source>
        <dbReference type="SAM" id="MobiDB-lite"/>
    </source>
</evidence>
<dbReference type="AlphaFoldDB" id="A0A0K9PTV0"/>
<dbReference type="Proteomes" id="UP000036987">
    <property type="component" value="Unassembled WGS sequence"/>
</dbReference>
<evidence type="ECO:0000313" key="3">
    <source>
        <dbReference type="EMBL" id="KMZ72478.1"/>
    </source>
</evidence>
<gene>
    <name evidence="3" type="ORF">ZOSMA_163G00230</name>
</gene>
<sequence>MGSGSNHQEYGLLVLQAETTVVECSTRWVVGCIMVLVNTSGLYMVGSLRMECLTWWVVGCIMVLVNTSGLNTVGSLRRTGLERTVSGGTSPTGKPNHMKVSSH</sequence>
<dbReference type="EMBL" id="LFYR01000626">
    <property type="protein sequence ID" value="KMZ72478.1"/>
    <property type="molecule type" value="Genomic_DNA"/>
</dbReference>
<protein>
    <submittedName>
        <fullName evidence="3">Uncharacterized protein</fullName>
    </submittedName>
</protein>
<proteinExistence type="predicted"/>
<feature type="transmembrane region" description="Helical" evidence="2">
    <location>
        <begin position="53"/>
        <end position="73"/>
    </location>
</feature>
<feature type="compositionally biased region" description="Polar residues" evidence="1">
    <location>
        <begin position="86"/>
        <end position="95"/>
    </location>
</feature>
<reference evidence="4" key="1">
    <citation type="journal article" date="2016" name="Nature">
        <title>The genome of the seagrass Zostera marina reveals angiosperm adaptation to the sea.</title>
        <authorList>
            <person name="Olsen J.L."/>
            <person name="Rouze P."/>
            <person name="Verhelst B."/>
            <person name="Lin Y.-C."/>
            <person name="Bayer T."/>
            <person name="Collen J."/>
            <person name="Dattolo E."/>
            <person name="De Paoli E."/>
            <person name="Dittami S."/>
            <person name="Maumus F."/>
            <person name="Michel G."/>
            <person name="Kersting A."/>
            <person name="Lauritano C."/>
            <person name="Lohaus R."/>
            <person name="Toepel M."/>
            <person name="Tonon T."/>
            <person name="Vanneste K."/>
            <person name="Amirebrahimi M."/>
            <person name="Brakel J."/>
            <person name="Bostroem C."/>
            <person name="Chovatia M."/>
            <person name="Grimwood J."/>
            <person name="Jenkins J.W."/>
            <person name="Jueterbock A."/>
            <person name="Mraz A."/>
            <person name="Stam W.T."/>
            <person name="Tice H."/>
            <person name="Bornberg-Bauer E."/>
            <person name="Green P.J."/>
            <person name="Pearson G.A."/>
            <person name="Procaccini G."/>
            <person name="Duarte C.M."/>
            <person name="Schmutz J."/>
            <person name="Reusch T.B.H."/>
            <person name="Van de Peer Y."/>
        </authorList>
    </citation>
    <scope>NUCLEOTIDE SEQUENCE [LARGE SCALE GENOMIC DNA]</scope>
    <source>
        <strain evidence="4">cv. Finnish</strain>
    </source>
</reference>
<evidence type="ECO:0000313" key="4">
    <source>
        <dbReference type="Proteomes" id="UP000036987"/>
    </source>
</evidence>
<keyword evidence="4" id="KW-1185">Reference proteome</keyword>
<feature type="region of interest" description="Disordered" evidence="1">
    <location>
        <begin position="81"/>
        <end position="103"/>
    </location>
</feature>
<name>A0A0K9PTV0_ZOSMR</name>
<accession>A0A0K9PTV0</accession>
<evidence type="ECO:0000256" key="2">
    <source>
        <dbReference type="SAM" id="Phobius"/>
    </source>
</evidence>